<dbReference type="InterPro" id="IPR029056">
    <property type="entry name" value="Ribokinase-like"/>
</dbReference>
<evidence type="ECO:0000259" key="4">
    <source>
        <dbReference type="Pfam" id="PF00294"/>
    </source>
</evidence>
<dbReference type="RefSeq" id="WP_175325702.1">
    <property type="nucleotide sequence ID" value="NZ_BAAAWP010000001.1"/>
</dbReference>
<gene>
    <name evidence="5" type="ORF">HP467_07060</name>
</gene>
<dbReference type="PROSITE" id="PS00584">
    <property type="entry name" value="PFKB_KINASES_2"/>
    <property type="match status" value="1"/>
</dbReference>
<sequence length="309" mass="32398">MNVLTLGEALGVLRSAGRIATSPQLDIGVGGAELNVAVGLRRLGVHTTWLGRLGTDGLGHRIRRELRSEEVELAVIDDPHPTGLILKERDALGRTVVTYHRGGSAGSHLTPSDLEPIPWPAFDLLHITGITPALSADAAATVELALTLAAEHGVAVSFDINHRASLWATDPTPTYRSIAERSDIVFAGTDEAMFLLDDPSDDATTTARRIAARFDVEAVIKRGGDGAVAASSGQVWDAPAVPTVVVDTVGAGDAFVAGYLAERLAGHPIPQRLNTATAAGAAACRHAGDWENAITRTEADTIITDPVVR</sequence>
<feature type="domain" description="Carbohydrate kinase PfkB" evidence="4">
    <location>
        <begin position="21"/>
        <end position="289"/>
    </location>
</feature>
<name>A0A850DSF7_9MICO</name>
<dbReference type="InterPro" id="IPR002173">
    <property type="entry name" value="Carboh/pur_kinase_PfkB_CS"/>
</dbReference>
<evidence type="ECO:0000313" key="5">
    <source>
        <dbReference type="EMBL" id="NUU27871.1"/>
    </source>
</evidence>
<comment type="similarity">
    <text evidence="1">Belongs to the carbohydrate kinase PfkB family.</text>
</comment>
<reference evidence="5 6" key="1">
    <citation type="submission" date="2020-05" db="EMBL/GenBank/DDBJ databases">
        <title>Genome Sequencing of Type Strains.</title>
        <authorList>
            <person name="Lemaire J.F."/>
            <person name="Inderbitzin P."/>
            <person name="Gregorio O.A."/>
            <person name="Collins S.B."/>
            <person name="Wespe N."/>
            <person name="Knight-Connoni V."/>
        </authorList>
    </citation>
    <scope>NUCLEOTIDE SEQUENCE [LARGE SCALE GENOMIC DNA]</scope>
    <source>
        <strain evidence="5 6">DSM 20512</strain>
    </source>
</reference>
<dbReference type="CDD" id="cd01166">
    <property type="entry name" value="KdgK"/>
    <property type="match status" value="1"/>
</dbReference>
<evidence type="ECO:0000256" key="1">
    <source>
        <dbReference type="ARBA" id="ARBA00010688"/>
    </source>
</evidence>
<dbReference type="InterPro" id="IPR052700">
    <property type="entry name" value="Carb_kinase_PfkB-like"/>
</dbReference>
<accession>A0A850DSF7</accession>
<dbReference type="Pfam" id="PF00294">
    <property type="entry name" value="PfkB"/>
    <property type="match status" value="1"/>
</dbReference>
<dbReference type="GO" id="GO:0016301">
    <property type="term" value="F:kinase activity"/>
    <property type="evidence" value="ECO:0007669"/>
    <property type="project" value="UniProtKB-KW"/>
</dbReference>
<evidence type="ECO:0000313" key="6">
    <source>
        <dbReference type="Proteomes" id="UP000539146"/>
    </source>
</evidence>
<dbReference type="EMBL" id="JABMCG010000094">
    <property type="protein sequence ID" value="NUU27871.1"/>
    <property type="molecule type" value="Genomic_DNA"/>
</dbReference>
<dbReference type="InterPro" id="IPR011611">
    <property type="entry name" value="PfkB_dom"/>
</dbReference>
<keyword evidence="3 5" id="KW-0418">Kinase</keyword>
<comment type="caution">
    <text evidence="5">The sequence shown here is derived from an EMBL/GenBank/DDBJ whole genome shotgun (WGS) entry which is preliminary data.</text>
</comment>
<dbReference type="SUPFAM" id="SSF53613">
    <property type="entry name" value="Ribokinase-like"/>
    <property type="match status" value="1"/>
</dbReference>
<dbReference type="AlphaFoldDB" id="A0A850DSF7"/>
<proteinExistence type="inferred from homology"/>
<keyword evidence="2" id="KW-0808">Transferase</keyword>
<dbReference type="Gene3D" id="3.40.1190.20">
    <property type="match status" value="1"/>
</dbReference>
<evidence type="ECO:0000256" key="3">
    <source>
        <dbReference type="ARBA" id="ARBA00022777"/>
    </source>
</evidence>
<evidence type="ECO:0000256" key="2">
    <source>
        <dbReference type="ARBA" id="ARBA00022679"/>
    </source>
</evidence>
<dbReference type="PANTHER" id="PTHR43320">
    <property type="entry name" value="SUGAR KINASE"/>
    <property type="match status" value="1"/>
</dbReference>
<dbReference type="Proteomes" id="UP000539146">
    <property type="component" value="Unassembled WGS sequence"/>
</dbReference>
<dbReference type="PANTHER" id="PTHR43320:SF2">
    <property type="entry name" value="2-DEHYDRO-3-DEOXYGLUCONOKINASE_2-DEHYDRO-3-DEOXYGALACTONOKINASE"/>
    <property type="match status" value="1"/>
</dbReference>
<organism evidence="5 6">
    <name type="scientific">Curtobacterium citreum</name>
    <dbReference type="NCBI Taxonomy" id="2036"/>
    <lineage>
        <taxon>Bacteria</taxon>
        <taxon>Bacillati</taxon>
        <taxon>Actinomycetota</taxon>
        <taxon>Actinomycetes</taxon>
        <taxon>Micrococcales</taxon>
        <taxon>Microbacteriaceae</taxon>
        <taxon>Curtobacterium</taxon>
    </lineage>
</organism>
<protein>
    <submittedName>
        <fullName evidence="5">Sugar kinase</fullName>
    </submittedName>
</protein>